<protein>
    <submittedName>
        <fullName evidence="2">Uncharacterized protein</fullName>
    </submittedName>
</protein>
<feature type="compositionally biased region" description="Low complexity" evidence="1">
    <location>
        <begin position="277"/>
        <end position="287"/>
    </location>
</feature>
<dbReference type="Proteomes" id="UP001374584">
    <property type="component" value="Unassembled WGS sequence"/>
</dbReference>
<accession>A0AAN9L0Z0</accession>
<feature type="region of interest" description="Disordered" evidence="1">
    <location>
        <begin position="92"/>
        <end position="118"/>
    </location>
</feature>
<dbReference type="AlphaFoldDB" id="A0AAN9L0Z0"/>
<evidence type="ECO:0000313" key="3">
    <source>
        <dbReference type="Proteomes" id="UP001374584"/>
    </source>
</evidence>
<feature type="region of interest" description="Disordered" evidence="1">
    <location>
        <begin position="200"/>
        <end position="226"/>
    </location>
</feature>
<proteinExistence type="predicted"/>
<evidence type="ECO:0000256" key="1">
    <source>
        <dbReference type="SAM" id="MobiDB-lite"/>
    </source>
</evidence>
<dbReference type="EMBL" id="JAYMYR010000017">
    <property type="protein sequence ID" value="KAK7327269.1"/>
    <property type="molecule type" value="Genomic_DNA"/>
</dbReference>
<reference evidence="2 3" key="1">
    <citation type="submission" date="2024-01" db="EMBL/GenBank/DDBJ databases">
        <title>The genomes of 5 underutilized Papilionoideae crops provide insights into root nodulation and disease resistanc.</title>
        <authorList>
            <person name="Jiang F."/>
        </authorList>
    </citation>
    <scope>NUCLEOTIDE SEQUENCE [LARGE SCALE GENOMIC DNA]</scope>
    <source>
        <strain evidence="2">JINMINGXINNONG_FW02</strain>
        <tissue evidence="2">Leaves</tissue>
    </source>
</reference>
<feature type="compositionally biased region" description="Polar residues" evidence="1">
    <location>
        <begin position="59"/>
        <end position="72"/>
    </location>
</feature>
<feature type="region of interest" description="Disordered" evidence="1">
    <location>
        <begin position="1"/>
        <end position="44"/>
    </location>
</feature>
<gene>
    <name evidence="2" type="ORF">VNO80_31635</name>
</gene>
<evidence type="ECO:0000313" key="2">
    <source>
        <dbReference type="EMBL" id="KAK7327269.1"/>
    </source>
</evidence>
<feature type="region of interest" description="Disordered" evidence="1">
    <location>
        <begin position="59"/>
        <end position="78"/>
    </location>
</feature>
<name>A0AAN9L0Z0_PHACN</name>
<dbReference type="PANTHER" id="PTHR35686:SF1">
    <property type="entry name" value="KINETOCHORE PROTEIN"/>
    <property type="match status" value="1"/>
</dbReference>
<dbReference type="PANTHER" id="PTHR35686">
    <property type="entry name" value="KINETOCHORE PROTEIN"/>
    <property type="match status" value="1"/>
</dbReference>
<comment type="caution">
    <text evidence="2">The sequence shown here is derived from an EMBL/GenBank/DDBJ whole genome shotgun (WGS) entry which is preliminary data.</text>
</comment>
<keyword evidence="3" id="KW-1185">Reference proteome</keyword>
<organism evidence="2 3">
    <name type="scientific">Phaseolus coccineus</name>
    <name type="common">Scarlet runner bean</name>
    <name type="synonym">Phaseolus multiflorus</name>
    <dbReference type="NCBI Taxonomy" id="3886"/>
    <lineage>
        <taxon>Eukaryota</taxon>
        <taxon>Viridiplantae</taxon>
        <taxon>Streptophyta</taxon>
        <taxon>Embryophyta</taxon>
        <taxon>Tracheophyta</taxon>
        <taxon>Spermatophyta</taxon>
        <taxon>Magnoliopsida</taxon>
        <taxon>eudicotyledons</taxon>
        <taxon>Gunneridae</taxon>
        <taxon>Pentapetalae</taxon>
        <taxon>rosids</taxon>
        <taxon>fabids</taxon>
        <taxon>Fabales</taxon>
        <taxon>Fabaceae</taxon>
        <taxon>Papilionoideae</taxon>
        <taxon>50 kb inversion clade</taxon>
        <taxon>NPAAA clade</taxon>
        <taxon>indigoferoid/millettioid clade</taxon>
        <taxon>Phaseoleae</taxon>
        <taxon>Phaseolus</taxon>
    </lineage>
</organism>
<feature type="compositionally biased region" description="Polar residues" evidence="1">
    <location>
        <begin position="101"/>
        <end position="112"/>
    </location>
</feature>
<feature type="region of interest" description="Disordered" evidence="1">
    <location>
        <begin position="259"/>
        <end position="289"/>
    </location>
</feature>
<sequence length="461" mass="50667">MRRRRQPKTLIPLHHKADSDESISDQDDAVFPNNALSSHPTHEQELPIAVRLDILKGISDQNLSGKGHSSSFEKPLEDEVEMPDFSEGEVVANSTDEENNSTDGDNTAISTRQLRKYGPQSIRNKHTRDMIRISEALLHSKGSSSSSASHATCSEANTSVAAIWKAKPRFSLASGSRKCGGIGPSIPNIDSLPEIVKAVDPRSSRNLDGNNPEDNDKIELNSDIEPDETEAFPLRFNLASMDDLFNNLQDKANQLLQKSSGPHLQETAVDSEDSSEPVESGSSSENEATYKQIKNTFAIKKMQTMAERFVEALGTSSVITEGTHVGAHNSLSAGLFGKVQQIMLEEKETDMDFCKKLKAGARPDSELGCLDVKIISKYHDGKLTVCHCSFGEYRENFLLQDNSEGMEFGGSKSSQSTIIFSPRVCNNAKLVVGNVIRVHPPWKEVRVGNDNIILCTYFSEI</sequence>